<sequence length="580" mass="58619">MSYLVAAPDMLATAATELQGIGSALTAATAAAAAPTTAVAAAGADEVSTAVAALFSARAQAQQALARQAAAFHAELVQTLTAAVDVYAGAEAANAAPLQSLVHHARALVDAPTGALAANPLAGSAAPSLSGAGSVALIMGSSGFPVPPTTYLNAVNSLYIQVLDEGASVFPLTTPEGLYPSTGVNSLTFNASVTQGAATLNNAIQFLVGAGNHVDVFGYSQSSTIASLVMSQLAAEHVPSNAVSFILTGDPNNPNGGLLERFVGGSIPSLGVTANGATPSGPYPTSIYTLEYDGFADFPQYPIDLLSDLNAYAGILFNHTAYANLTPQQISGATDLGTYGETTYYVIPSPNLPLLDPLRWIPFGNPLADLVQPDLTVLVDLGYGSTTQGYSPGPPNVPTPFGLYPTNVGPLNIATALIHGVPEGINNAIFDLQTGQLTNDSSLQGLLDAAYTFGLTPSEHPTVTQLLGAAATYFNGDVPTTPITVTSSPEDVVNILTGVASTDVSTVLPVLDTALAAGSLPNYDASLFVSNLAAGNLVAAVGDPIVADIALAPFVIPLGLAPIAEALATTGYDLFGGLIP</sequence>
<proteinExistence type="predicted"/>
<dbReference type="Gene3D" id="3.40.50.1820">
    <property type="entry name" value="alpha/beta hydrolase"/>
    <property type="match status" value="1"/>
</dbReference>
<dbReference type="SUPFAM" id="SSF53474">
    <property type="entry name" value="alpha/beta-Hydrolases"/>
    <property type="match status" value="1"/>
</dbReference>
<evidence type="ECO:0000259" key="2">
    <source>
        <dbReference type="Pfam" id="PF08237"/>
    </source>
</evidence>
<accession>A0A557XBY5</accession>
<dbReference type="InterPro" id="IPR000084">
    <property type="entry name" value="PE-PGRS_N"/>
</dbReference>
<dbReference type="Pfam" id="PF00934">
    <property type="entry name" value="PE"/>
    <property type="match status" value="1"/>
</dbReference>
<dbReference type="InterPro" id="IPR038332">
    <property type="entry name" value="PPE_sf"/>
</dbReference>
<feature type="domain" description="PE-PPE" evidence="2">
    <location>
        <begin position="172"/>
        <end position="383"/>
    </location>
</feature>
<dbReference type="OrthoDB" id="4568361at2"/>
<dbReference type="SUPFAM" id="SSF140459">
    <property type="entry name" value="PE/PPE dimer-like"/>
    <property type="match status" value="1"/>
</dbReference>
<dbReference type="Pfam" id="PF08237">
    <property type="entry name" value="PE-PPE"/>
    <property type="match status" value="1"/>
</dbReference>
<dbReference type="InterPro" id="IPR013228">
    <property type="entry name" value="PE-PPE_C"/>
</dbReference>
<evidence type="ECO:0000259" key="1">
    <source>
        <dbReference type="Pfam" id="PF00934"/>
    </source>
</evidence>
<dbReference type="Gene3D" id="1.10.287.850">
    <property type="entry name" value="HP0062-like domain"/>
    <property type="match status" value="1"/>
</dbReference>
<evidence type="ECO:0000313" key="4">
    <source>
        <dbReference type="Proteomes" id="UP000320513"/>
    </source>
</evidence>
<dbReference type="RefSeq" id="WP_144956303.1">
    <property type="nucleotide sequence ID" value="NZ_VMQU01000161.1"/>
</dbReference>
<gene>
    <name evidence="3" type="ORF">FPZ47_24540</name>
</gene>
<reference evidence="3 4" key="1">
    <citation type="submission" date="2019-07" db="EMBL/GenBank/DDBJ databases">
        <title>New Mycobacterium species.</title>
        <authorList>
            <person name="Tortoli E."/>
            <person name="Ghielmetti G."/>
            <person name="Friedel U."/>
            <person name="Trovato A."/>
        </authorList>
    </citation>
    <scope>NUCLEOTIDE SEQUENCE [LARGE SCALE GENOMIC DNA]</scope>
    <source>
        <strain evidence="3 4">16-83</strain>
    </source>
</reference>
<feature type="domain" description="PE" evidence="1">
    <location>
        <begin position="4"/>
        <end position="94"/>
    </location>
</feature>
<dbReference type="AlphaFoldDB" id="A0A557XBY5"/>
<comment type="caution">
    <text evidence="3">The sequence shown here is derived from an EMBL/GenBank/DDBJ whole genome shotgun (WGS) entry which is preliminary data.</text>
</comment>
<organism evidence="3 4">
    <name type="scientific">Mycobacterium helveticum</name>
    <dbReference type="NCBI Taxonomy" id="2592811"/>
    <lineage>
        <taxon>Bacteria</taxon>
        <taxon>Bacillati</taxon>
        <taxon>Actinomycetota</taxon>
        <taxon>Actinomycetes</taxon>
        <taxon>Mycobacteriales</taxon>
        <taxon>Mycobacteriaceae</taxon>
        <taxon>Mycobacterium</taxon>
    </lineage>
</organism>
<keyword evidence="4" id="KW-1185">Reference proteome</keyword>
<dbReference type="EMBL" id="VMQU01000161">
    <property type="protein sequence ID" value="TVS83023.1"/>
    <property type="molecule type" value="Genomic_DNA"/>
</dbReference>
<name>A0A557XBY5_9MYCO</name>
<protein>
    <submittedName>
        <fullName evidence="3">PE-PPE domain-containing protein</fullName>
    </submittedName>
</protein>
<dbReference type="Proteomes" id="UP000320513">
    <property type="component" value="Unassembled WGS sequence"/>
</dbReference>
<dbReference type="InterPro" id="IPR029058">
    <property type="entry name" value="AB_hydrolase_fold"/>
</dbReference>
<evidence type="ECO:0000313" key="3">
    <source>
        <dbReference type="EMBL" id="TVS83023.1"/>
    </source>
</evidence>